<feature type="active site" description="Proton acceptor" evidence="5">
    <location>
        <position position="92"/>
    </location>
</feature>
<evidence type="ECO:0000256" key="6">
    <source>
        <dbReference type="PIRSR" id="PIRSR606710-2"/>
    </source>
</evidence>
<comment type="caution">
    <text evidence="8">The sequence shown here is derived from an EMBL/GenBank/DDBJ whole genome shotgun (WGS) entry which is preliminary data.</text>
</comment>
<dbReference type="GO" id="GO:0004553">
    <property type="term" value="F:hydrolase activity, hydrolyzing O-glycosyl compounds"/>
    <property type="evidence" value="ECO:0007669"/>
    <property type="project" value="InterPro"/>
</dbReference>
<keyword evidence="9" id="KW-1185">Reference proteome</keyword>
<feature type="active site" description="Proton donor" evidence="5">
    <location>
        <position position="258"/>
    </location>
</feature>
<evidence type="ECO:0000256" key="2">
    <source>
        <dbReference type="ARBA" id="ARBA00022729"/>
    </source>
</evidence>
<dbReference type="AlphaFoldDB" id="A0AA35LZE9"/>
<dbReference type="PANTHER" id="PTHR43817:SF1">
    <property type="entry name" value="HYDROLASE, FAMILY 43, PUTATIVE (AFU_ORTHOLOGUE AFUA_3G01660)-RELATED"/>
    <property type="match status" value="1"/>
</dbReference>
<reference evidence="8" key="1">
    <citation type="submission" date="2023-01" db="EMBL/GenBank/DDBJ databases">
        <authorList>
            <person name="Piombo E."/>
        </authorList>
    </citation>
    <scope>NUCLEOTIDE SEQUENCE</scope>
</reference>
<protein>
    <submittedName>
        <fullName evidence="8">Uncharacterized protein</fullName>
    </submittedName>
</protein>
<gene>
    <name evidence="8" type="ORF">CCHLO57077_00008172</name>
</gene>
<accession>A0AA35LZE9</accession>
<keyword evidence="2" id="KW-0732">Signal</keyword>
<dbReference type="GO" id="GO:0005975">
    <property type="term" value="P:carbohydrate metabolic process"/>
    <property type="evidence" value="ECO:0007669"/>
    <property type="project" value="InterPro"/>
</dbReference>
<dbReference type="InterPro" id="IPR016828">
    <property type="entry name" value="Alpha-L-arabinofuranosidase"/>
</dbReference>
<feature type="site" description="Important for catalytic activity, responsible for pKa modulation of the active site Glu and correct orientation of both the proton donor and substrate" evidence="6">
    <location>
        <position position="198"/>
    </location>
</feature>
<dbReference type="Pfam" id="PF04616">
    <property type="entry name" value="Glyco_hydro_43"/>
    <property type="match status" value="1"/>
</dbReference>
<evidence type="ECO:0000256" key="5">
    <source>
        <dbReference type="PIRSR" id="PIRSR606710-1"/>
    </source>
</evidence>
<dbReference type="InterPro" id="IPR006710">
    <property type="entry name" value="Glyco_hydro_43"/>
</dbReference>
<evidence type="ECO:0000256" key="3">
    <source>
        <dbReference type="ARBA" id="ARBA00022801"/>
    </source>
</evidence>
<dbReference type="Proteomes" id="UP001160390">
    <property type="component" value="Unassembled WGS sequence"/>
</dbReference>
<dbReference type="Gene3D" id="2.115.10.20">
    <property type="entry name" value="Glycosyl hydrolase domain, family 43"/>
    <property type="match status" value="1"/>
</dbReference>
<dbReference type="InterPro" id="IPR023296">
    <property type="entry name" value="Glyco_hydro_beta-prop_sf"/>
</dbReference>
<dbReference type="CDD" id="cd18820">
    <property type="entry name" value="GH43_LbAraf43-like"/>
    <property type="match status" value="1"/>
</dbReference>
<organism evidence="8 9">
    <name type="scientific">Clonostachys chloroleuca</name>
    <dbReference type="NCBI Taxonomy" id="1926264"/>
    <lineage>
        <taxon>Eukaryota</taxon>
        <taxon>Fungi</taxon>
        <taxon>Dikarya</taxon>
        <taxon>Ascomycota</taxon>
        <taxon>Pezizomycotina</taxon>
        <taxon>Sordariomycetes</taxon>
        <taxon>Hypocreomycetidae</taxon>
        <taxon>Hypocreales</taxon>
        <taxon>Bionectriaceae</taxon>
        <taxon>Clonostachys</taxon>
    </lineage>
</organism>
<dbReference type="SUPFAM" id="SSF75005">
    <property type="entry name" value="Arabinanase/levansucrase/invertase"/>
    <property type="match status" value="1"/>
</dbReference>
<name>A0AA35LZE9_9HYPO</name>
<dbReference type="PIRSF" id="PIRSF025414">
    <property type="entry name" value="Alpha-L-arabinofuranosidase"/>
    <property type="match status" value="1"/>
</dbReference>
<sequence>MASGTDSDTIISVNQTSDKAVSYLRSDGSFTCIPKINEPGTDYDLYELPLTSSLFPSIMLLQSIATLALGISSLFGVATAFTNPIRNPGGADPQVTWSGGYYYLVSTEWTNLQISRAETIDGLKTAQPKVIYTDSNSSRCCNVWAPEIHYFDGNWYLYYTAGSSANLDLQRSHVLKGGATPWDEWSYAGQIAPDWGIDGTIVRFNDWGNYFVYSCMTGVAHQSTCVRKLGSDYVTAGDLTIISQPDQSWEQSEVPVQEGPNALYFGGKTYIAYSANYCWTADYCVALLEWTGGDPALASSWTKSNGCVLKSGNGNYGTGHNSFFTSPDGSETWITFHAASASTGACDDTRYAMVQPLTANSDGSPNFGAAQSFSYEWPEPSR</sequence>
<keyword evidence="4 7" id="KW-0326">Glycosidase</keyword>
<dbReference type="PANTHER" id="PTHR43817">
    <property type="entry name" value="GLYCOSYL HYDROLASE"/>
    <property type="match status" value="1"/>
</dbReference>
<evidence type="ECO:0000313" key="8">
    <source>
        <dbReference type="EMBL" id="CAI6087610.1"/>
    </source>
</evidence>
<dbReference type="EMBL" id="CABFNP030000799">
    <property type="protein sequence ID" value="CAI6087610.1"/>
    <property type="molecule type" value="Genomic_DNA"/>
</dbReference>
<evidence type="ECO:0000256" key="4">
    <source>
        <dbReference type="ARBA" id="ARBA00023295"/>
    </source>
</evidence>
<evidence type="ECO:0000313" key="9">
    <source>
        <dbReference type="Proteomes" id="UP001160390"/>
    </source>
</evidence>
<evidence type="ECO:0000256" key="1">
    <source>
        <dbReference type="ARBA" id="ARBA00009865"/>
    </source>
</evidence>
<comment type="similarity">
    <text evidence="1 7">Belongs to the glycosyl hydrolase 43 family.</text>
</comment>
<keyword evidence="3 7" id="KW-0378">Hydrolase</keyword>
<evidence type="ECO:0000256" key="7">
    <source>
        <dbReference type="RuleBase" id="RU361187"/>
    </source>
</evidence>
<proteinExistence type="inferred from homology"/>